<feature type="non-terminal residue" evidence="1">
    <location>
        <position position="1"/>
    </location>
</feature>
<organism evidence="1">
    <name type="scientific">Medioppia subpectinata</name>
    <dbReference type="NCBI Taxonomy" id="1979941"/>
    <lineage>
        <taxon>Eukaryota</taxon>
        <taxon>Metazoa</taxon>
        <taxon>Ecdysozoa</taxon>
        <taxon>Arthropoda</taxon>
        <taxon>Chelicerata</taxon>
        <taxon>Arachnida</taxon>
        <taxon>Acari</taxon>
        <taxon>Acariformes</taxon>
        <taxon>Sarcoptiformes</taxon>
        <taxon>Oribatida</taxon>
        <taxon>Brachypylina</taxon>
        <taxon>Oppioidea</taxon>
        <taxon>Oppiidae</taxon>
        <taxon>Medioppia</taxon>
    </lineage>
</organism>
<evidence type="ECO:0000313" key="2">
    <source>
        <dbReference type="Proteomes" id="UP000759131"/>
    </source>
</evidence>
<reference evidence="1" key="1">
    <citation type="submission" date="2020-11" db="EMBL/GenBank/DDBJ databases">
        <authorList>
            <person name="Tran Van P."/>
        </authorList>
    </citation>
    <scope>NUCLEOTIDE SEQUENCE</scope>
</reference>
<protein>
    <submittedName>
        <fullName evidence="1">Uncharacterized protein</fullName>
    </submittedName>
</protein>
<dbReference type="EMBL" id="OC864496">
    <property type="protein sequence ID" value="CAD7631748.1"/>
    <property type="molecule type" value="Genomic_DNA"/>
</dbReference>
<name>A0A7R9KZ24_9ACAR</name>
<evidence type="ECO:0000313" key="1">
    <source>
        <dbReference type="EMBL" id="CAD7631748.1"/>
    </source>
</evidence>
<keyword evidence="2" id="KW-1185">Reference proteome</keyword>
<sequence>KVLAKDDNDRHLHKGLSDRSVENCVSRQESLFPTNCINHCTFMFKVNIFSSFSIKIASFFATLRFPADNTHGKPIQYTLLQTLSHQ</sequence>
<proteinExistence type="predicted"/>
<gene>
    <name evidence="1" type="ORF">OSB1V03_LOCUS12157</name>
</gene>
<accession>A0A7R9KZ24</accession>
<dbReference type="AlphaFoldDB" id="A0A7R9KZ24"/>
<feature type="non-terminal residue" evidence="1">
    <location>
        <position position="86"/>
    </location>
</feature>
<dbReference type="EMBL" id="CAJPIZ010009921">
    <property type="protein sequence ID" value="CAG2112178.1"/>
    <property type="molecule type" value="Genomic_DNA"/>
</dbReference>
<dbReference type="Proteomes" id="UP000759131">
    <property type="component" value="Unassembled WGS sequence"/>
</dbReference>